<name>A0A2N9YBL7_9GAMM</name>
<evidence type="ECO:0000313" key="4">
    <source>
        <dbReference type="EMBL" id="AUI67865.1"/>
    </source>
</evidence>
<dbReference type="RefSeq" id="WP_062148526.1">
    <property type="nucleotide sequence ID" value="NZ_CP012373.2"/>
</dbReference>
<dbReference type="InterPro" id="IPR023065">
    <property type="entry name" value="Uncharacterised_ApaG"/>
</dbReference>
<protein>
    <recommendedName>
        <fullName evidence="1 2">Protein ApaG</fullName>
    </recommendedName>
</protein>
<dbReference type="InterPro" id="IPR050718">
    <property type="entry name" value="ApaG-like"/>
</dbReference>
<organism evidence="4 5">
    <name type="scientific">Beggiatoa leptomitoformis</name>
    <dbReference type="NCBI Taxonomy" id="288004"/>
    <lineage>
        <taxon>Bacteria</taxon>
        <taxon>Pseudomonadati</taxon>
        <taxon>Pseudomonadota</taxon>
        <taxon>Gammaproteobacteria</taxon>
        <taxon>Thiotrichales</taxon>
        <taxon>Thiotrichaceae</taxon>
        <taxon>Beggiatoa</taxon>
    </lineage>
</organism>
<proteinExistence type="inferred from homology"/>
<dbReference type="SUPFAM" id="SSF110069">
    <property type="entry name" value="ApaG-like"/>
    <property type="match status" value="1"/>
</dbReference>
<dbReference type="AlphaFoldDB" id="A0A2N9YBL7"/>
<gene>
    <name evidence="2 4" type="primary">apaG</name>
    <name evidence="4" type="ORF">BLE401_03550</name>
</gene>
<dbReference type="PROSITE" id="PS51087">
    <property type="entry name" value="APAG"/>
    <property type="match status" value="1"/>
</dbReference>
<dbReference type="PANTHER" id="PTHR47191">
    <property type="entry name" value="OS05G0170800 PROTEIN"/>
    <property type="match status" value="1"/>
</dbReference>
<keyword evidence="5" id="KW-1185">Reference proteome</keyword>
<dbReference type="PANTHER" id="PTHR47191:SF2">
    <property type="entry name" value="OS05G0170800 PROTEIN"/>
    <property type="match status" value="1"/>
</dbReference>
<dbReference type="InterPro" id="IPR007474">
    <property type="entry name" value="ApaG_domain"/>
</dbReference>
<sequence length="127" mass="14197">MLTSQLHNIIIDVETHYIDEQSDPEIARYVFAYTVTIRNMGKVPARLVTRHWVITDANGKVQDVRGEGVVGEQPYLRPGEGFRYTSAAMIETPVGSMEGSYQMVADSGEQFDAPINPFSLAQPRTLH</sequence>
<dbReference type="Gene3D" id="2.60.40.1470">
    <property type="entry name" value="ApaG domain"/>
    <property type="match status" value="1"/>
</dbReference>
<feature type="domain" description="ApaG" evidence="3">
    <location>
        <begin position="3"/>
        <end position="127"/>
    </location>
</feature>
<dbReference type="NCBIfam" id="NF003967">
    <property type="entry name" value="PRK05461.1"/>
    <property type="match status" value="1"/>
</dbReference>
<reference evidence="5" key="1">
    <citation type="submission" date="2016-12" db="EMBL/GenBank/DDBJ databases">
        <title>Complete Genome Sequence of Beggiatoa leptomitiformis D-401.</title>
        <authorList>
            <person name="Fomenkov A."/>
            <person name="Vincze T."/>
            <person name="Grabovich M."/>
            <person name="Anton B.P."/>
            <person name="Dubinina G."/>
            <person name="Orlova M."/>
            <person name="Belousova E."/>
            <person name="Roberts R.J."/>
        </authorList>
    </citation>
    <scope>NUCLEOTIDE SEQUENCE [LARGE SCALE GENOMIC DNA]</scope>
    <source>
        <strain evidence="5">D-401</strain>
    </source>
</reference>
<dbReference type="HAMAP" id="MF_00791">
    <property type="entry name" value="ApaG"/>
    <property type="match status" value="1"/>
</dbReference>
<evidence type="ECO:0000256" key="2">
    <source>
        <dbReference type="HAMAP-Rule" id="MF_00791"/>
    </source>
</evidence>
<dbReference type="Proteomes" id="UP000234271">
    <property type="component" value="Chromosome"/>
</dbReference>
<evidence type="ECO:0000259" key="3">
    <source>
        <dbReference type="PROSITE" id="PS51087"/>
    </source>
</evidence>
<evidence type="ECO:0000313" key="5">
    <source>
        <dbReference type="Proteomes" id="UP000234271"/>
    </source>
</evidence>
<accession>A0A2N9YBL7</accession>
<dbReference type="OrthoDB" id="9795226at2"/>
<dbReference type="InterPro" id="IPR036767">
    <property type="entry name" value="ApaG_sf"/>
</dbReference>
<dbReference type="KEGG" id="blep:AL038_02495"/>
<evidence type="ECO:0000256" key="1">
    <source>
        <dbReference type="ARBA" id="ARBA00017693"/>
    </source>
</evidence>
<dbReference type="EMBL" id="CP018889">
    <property type="protein sequence ID" value="AUI67865.1"/>
    <property type="molecule type" value="Genomic_DNA"/>
</dbReference>
<dbReference type="STRING" id="288004.AL038_02495"/>
<dbReference type="Pfam" id="PF04379">
    <property type="entry name" value="DUF525"/>
    <property type="match status" value="1"/>
</dbReference>